<comment type="caution">
    <text evidence="2">The sequence shown here is derived from an EMBL/GenBank/DDBJ whole genome shotgun (WGS) entry which is preliminary data.</text>
</comment>
<keyword evidence="3" id="KW-1185">Reference proteome</keyword>
<dbReference type="OrthoDB" id="1328154at2759"/>
<evidence type="ECO:0000313" key="3">
    <source>
        <dbReference type="Proteomes" id="UP000824120"/>
    </source>
</evidence>
<evidence type="ECO:0000256" key="1">
    <source>
        <dbReference type="SAM" id="MobiDB-lite"/>
    </source>
</evidence>
<gene>
    <name evidence="2" type="ORF">H5410_057375</name>
</gene>
<feature type="compositionally biased region" description="Acidic residues" evidence="1">
    <location>
        <begin position="144"/>
        <end position="169"/>
    </location>
</feature>
<proteinExistence type="predicted"/>
<accession>A0A9J5WMV3</accession>
<dbReference type="EMBL" id="JACXVP010000011">
    <property type="protein sequence ID" value="KAG5577241.1"/>
    <property type="molecule type" value="Genomic_DNA"/>
</dbReference>
<sequence>MVWEFYANWEPEARSHYVTVRGRNVPITPTGVPEEILDCMAPLYLAPVDITQTKGPDTEFGLILTTSERHHRDELIMARMYGLEMLRHQNGCWASTDVQLGEVKKCYPLNDHAKALVGIGPEFREPIDNDISTDGEHVRTSSDVESDSEEEIDPAQAGDEADGGDATED</sequence>
<organism evidence="2 3">
    <name type="scientific">Solanum commersonii</name>
    <name type="common">Commerson's wild potato</name>
    <name type="synonym">Commerson's nightshade</name>
    <dbReference type="NCBI Taxonomy" id="4109"/>
    <lineage>
        <taxon>Eukaryota</taxon>
        <taxon>Viridiplantae</taxon>
        <taxon>Streptophyta</taxon>
        <taxon>Embryophyta</taxon>
        <taxon>Tracheophyta</taxon>
        <taxon>Spermatophyta</taxon>
        <taxon>Magnoliopsida</taxon>
        <taxon>eudicotyledons</taxon>
        <taxon>Gunneridae</taxon>
        <taxon>Pentapetalae</taxon>
        <taxon>asterids</taxon>
        <taxon>lamiids</taxon>
        <taxon>Solanales</taxon>
        <taxon>Solanaceae</taxon>
        <taxon>Solanoideae</taxon>
        <taxon>Solaneae</taxon>
        <taxon>Solanum</taxon>
    </lineage>
</organism>
<reference evidence="2 3" key="1">
    <citation type="submission" date="2020-09" db="EMBL/GenBank/DDBJ databases">
        <title>De no assembly of potato wild relative species, Solanum commersonii.</title>
        <authorList>
            <person name="Cho K."/>
        </authorList>
    </citation>
    <scope>NUCLEOTIDE SEQUENCE [LARGE SCALE GENOMIC DNA]</scope>
    <source>
        <strain evidence="2">LZ3.2</strain>
        <tissue evidence="2">Leaf</tissue>
    </source>
</reference>
<dbReference type="Proteomes" id="UP000824120">
    <property type="component" value="Chromosome 11"/>
</dbReference>
<name>A0A9J5WMV3_SOLCO</name>
<evidence type="ECO:0000313" key="2">
    <source>
        <dbReference type="EMBL" id="KAG5577241.1"/>
    </source>
</evidence>
<protein>
    <submittedName>
        <fullName evidence="2">Uncharacterized protein</fullName>
    </submittedName>
</protein>
<dbReference type="AlphaFoldDB" id="A0A9J5WMV3"/>
<feature type="region of interest" description="Disordered" evidence="1">
    <location>
        <begin position="123"/>
        <end position="169"/>
    </location>
</feature>